<keyword evidence="7 9" id="KW-0472">Membrane</keyword>
<evidence type="ECO:0000256" key="2">
    <source>
        <dbReference type="ARBA" id="ARBA00022448"/>
    </source>
</evidence>
<name>A0AB73IQA8_9BURK</name>
<evidence type="ECO:0000313" key="11">
    <source>
        <dbReference type="EMBL" id="MDP9651567.1"/>
    </source>
</evidence>
<dbReference type="Pfam" id="PF01618">
    <property type="entry name" value="MotA_ExbB"/>
    <property type="match status" value="1"/>
</dbReference>
<keyword evidence="5 8" id="KW-0653">Protein transport</keyword>
<evidence type="ECO:0000256" key="7">
    <source>
        <dbReference type="ARBA" id="ARBA00023136"/>
    </source>
</evidence>
<comment type="similarity">
    <text evidence="8">Belongs to the exbB/tolQ family.</text>
</comment>
<gene>
    <name evidence="11" type="ORF">J2793_007042</name>
</gene>
<reference evidence="11" key="1">
    <citation type="submission" date="2023-07" db="EMBL/GenBank/DDBJ databases">
        <title>Sorghum-associated microbial communities from plants grown in Nebraska, USA.</title>
        <authorList>
            <person name="Schachtman D."/>
        </authorList>
    </citation>
    <scope>NUCLEOTIDE SEQUENCE</scope>
    <source>
        <strain evidence="11">DS1061</strain>
    </source>
</reference>
<accession>A0AB73IQA8</accession>
<feature type="transmembrane region" description="Helical" evidence="9">
    <location>
        <begin position="156"/>
        <end position="180"/>
    </location>
</feature>
<dbReference type="PANTHER" id="PTHR30625:SF15">
    <property type="entry name" value="BIOPOLYMER TRANSPORT PROTEIN EXBB"/>
    <property type="match status" value="1"/>
</dbReference>
<dbReference type="Proteomes" id="UP001229486">
    <property type="component" value="Unassembled WGS sequence"/>
</dbReference>
<evidence type="ECO:0000313" key="12">
    <source>
        <dbReference type="Proteomes" id="UP001229486"/>
    </source>
</evidence>
<evidence type="ECO:0000256" key="5">
    <source>
        <dbReference type="ARBA" id="ARBA00022927"/>
    </source>
</evidence>
<evidence type="ECO:0000259" key="10">
    <source>
        <dbReference type="Pfam" id="PF01618"/>
    </source>
</evidence>
<keyword evidence="2 8" id="KW-0813">Transport</keyword>
<evidence type="ECO:0000256" key="3">
    <source>
        <dbReference type="ARBA" id="ARBA00022475"/>
    </source>
</evidence>
<feature type="transmembrane region" description="Helical" evidence="9">
    <location>
        <begin position="12"/>
        <end position="33"/>
    </location>
</feature>
<keyword evidence="3" id="KW-1003">Cell membrane</keyword>
<dbReference type="RefSeq" id="WP_392396145.1">
    <property type="nucleotide sequence ID" value="NZ_JAURTK010000023.1"/>
</dbReference>
<protein>
    <submittedName>
        <fullName evidence="11">Biopolymer transport protein ExbB</fullName>
    </submittedName>
</protein>
<evidence type="ECO:0000256" key="9">
    <source>
        <dbReference type="SAM" id="Phobius"/>
    </source>
</evidence>
<organism evidence="11 12">
    <name type="scientific">Paraburkholderia caledonica</name>
    <dbReference type="NCBI Taxonomy" id="134536"/>
    <lineage>
        <taxon>Bacteria</taxon>
        <taxon>Pseudomonadati</taxon>
        <taxon>Pseudomonadota</taxon>
        <taxon>Betaproteobacteria</taxon>
        <taxon>Burkholderiales</taxon>
        <taxon>Burkholderiaceae</taxon>
        <taxon>Paraburkholderia</taxon>
    </lineage>
</organism>
<dbReference type="EMBL" id="JAURTK010000023">
    <property type="protein sequence ID" value="MDP9651567.1"/>
    <property type="molecule type" value="Genomic_DNA"/>
</dbReference>
<evidence type="ECO:0000256" key="6">
    <source>
        <dbReference type="ARBA" id="ARBA00022989"/>
    </source>
</evidence>
<evidence type="ECO:0000256" key="4">
    <source>
        <dbReference type="ARBA" id="ARBA00022692"/>
    </source>
</evidence>
<dbReference type="PANTHER" id="PTHR30625">
    <property type="entry name" value="PROTEIN TOLQ"/>
    <property type="match status" value="1"/>
</dbReference>
<dbReference type="GO" id="GO:0017038">
    <property type="term" value="P:protein import"/>
    <property type="evidence" value="ECO:0007669"/>
    <property type="project" value="TreeGrafter"/>
</dbReference>
<evidence type="ECO:0000256" key="8">
    <source>
        <dbReference type="RuleBase" id="RU004057"/>
    </source>
</evidence>
<dbReference type="InterPro" id="IPR050790">
    <property type="entry name" value="ExbB/TolQ_transport"/>
</dbReference>
<keyword evidence="4 9" id="KW-0812">Transmembrane</keyword>
<feature type="domain" description="MotA/TolQ/ExbB proton channel" evidence="10">
    <location>
        <begin position="73"/>
        <end position="192"/>
    </location>
</feature>
<comment type="caution">
    <text evidence="11">The sequence shown here is derived from an EMBL/GenBank/DDBJ whole genome shotgun (WGS) entry which is preliminary data.</text>
</comment>
<comment type="subcellular location">
    <subcellularLocation>
        <location evidence="1">Cell membrane</location>
        <topology evidence="1">Multi-pass membrane protein</topology>
    </subcellularLocation>
    <subcellularLocation>
        <location evidence="8">Membrane</location>
        <topology evidence="8">Multi-pass membrane protein</topology>
    </subcellularLocation>
</comment>
<dbReference type="InterPro" id="IPR002898">
    <property type="entry name" value="MotA_ExbB_proton_chnl"/>
</dbReference>
<sequence length="224" mass="24192">MNMFDQLLDMSLQSMGIIPILAAMLLVVLAVSIERVAFFARIAPSGETLDRELTAIDHREQDAVRVLANRYRDTVFGATLQAALDARHLEPDAMDRYVDETIVRTLPQLDRALWILDAAITLGPLIGLLGTIIGITESFNVLGTGTSNVGTVTGGIGHALFATGCGLAVAIVGVAFNGYFGKRVRLATMRLELVKHTCINRLMLEQRGALTLPFSAPTLRMAGD</sequence>
<proteinExistence type="inferred from homology"/>
<keyword evidence="6 9" id="KW-1133">Transmembrane helix</keyword>
<dbReference type="AlphaFoldDB" id="A0AB73IQA8"/>
<dbReference type="GO" id="GO:0005886">
    <property type="term" value="C:plasma membrane"/>
    <property type="evidence" value="ECO:0007669"/>
    <property type="project" value="UniProtKB-SubCell"/>
</dbReference>
<feature type="transmembrane region" description="Helical" evidence="9">
    <location>
        <begin position="112"/>
        <end position="136"/>
    </location>
</feature>
<evidence type="ECO:0000256" key="1">
    <source>
        <dbReference type="ARBA" id="ARBA00004651"/>
    </source>
</evidence>